<evidence type="ECO:0000256" key="1">
    <source>
        <dbReference type="SAM" id="MobiDB-lite"/>
    </source>
</evidence>
<dbReference type="OrthoDB" id="3048394at2759"/>
<comment type="caution">
    <text evidence="2">The sequence shown here is derived from an EMBL/GenBank/DDBJ whole genome shotgun (WGS) entry which is preliminary data.</text>
</comment>
<dbReference type="InParanoid" id="A0A369JNJ2"/>
<protein>
    <submittedName>
        <fullName evidence="2">Uncharacterized protein</fullName>
    </submittedName>
</protein>
<keyword evidence="3" id="KW-1185">Reference proteome</keyword>
<accession>A0A369JNJ2</accession>
<dbReference type="EMBL" id="LUEZ02000048">
    <property type="protein sequence ID" value="RDB22912.1"/>
    <property type="molecule type" value="Genomic_DNA"/>
</dbReference>
<sequence>MLPSSPPSYHAKTITGATCLQRYQRQIFNSRQEVLHFDEIKNGLSIWKWPTDSSGERIHPSILAEFCLSHELTHPICLCPVYAPHSPPRQALILRSDQFGSRHCGEYIAKCSEDTCGYFVPLQRIYSPENSVKFVASRAVPQRDRPATRTAASNLQTAPASSSKPVPLPKRGLKRSYALLDISEPHFIIPPFHPPAQHFASETELLMKLDDFTQPGLYEPEFRALINMLGKYARRQPIDPRREHVLVEWRTISLHLEMKVMSRKLKSNHTIIDSTQ</sequence>
<feature type="region of interest" description="Disordered" evidence="1">
    <location>
        <begin position="138"/>
        <end position="169"/>
    </location>
</feature>
<reference evidence="2" key="1">
    <citation type="submission" date="2018-04" db="EMBL/GenBank/DDBJ databases">
        <title>Whole genome sequencing of Hypsizygus marmoreus.</title>
        <authorList>
            <person name="Choi I.-G."/>
            <person name="Min B."/>
            <person name="Kim J.-G."/>
            <person name="Kim S."/>
            <person name="Oh Y.-L."/>
            <person name="Kong W.-S."/>
            <person name="Park H."/>
            <person name="Jeong J."/>
            <person name="Song E.-S."/>
        </authorList>
    </citation>
    <scope>NUCLEOTIDE SEQUENCE [LARGE SCALE GENOMIC DNA]</scope>
    <source>
        <strain evidence="2">51987-8</strain>
    </source>
</reference>
<evidence type="ECO:0000313" key="3">
    <source>
        <dbReference type="Proteomes" id="UP000076154"/>
    </source>
</evidence>
<name>A0A369JNJ2_HYPMA</name>
<dbReference type="AlphaFoldDB" id="A0A369JNJ2"/>
<evidence type="ECO:0000313" key="2">
    <source>
        <dbReference type="EMBL" id="RDB22912.1"/>
    </source>
</evidence>
<dbReference type="Proteomes" id="UP000076154">
    <property type="component" value="Unassembled WGS sequence"/>
</dbReference>
<feature type="compositionally biased region" description="Polar residues" evidence="1">
    <location>
        <begin position="150"/>
        <end position="164"/>
    </location>
</feature>
<organism evidence="2 3">
    <name type="scientific">Hypsizygus marmoreus</name>
    <name type="common">White beech mushroom</name>
    <name type="synonym">Agaricus marmoreus</name>
    <dbReference type="NCBI Taxonomy" id="39966"/>
    <lineage>
        <taxon>Eukaryota</taxon>
        <taxon>Fungi</taxon>
        <taxon>Dikarya</taxon>
        <taxon>Basidiomycota</taxon>
        <taxon>Agaricomycotina</taxon>
        <taxon>Agaricomycetes</taxon>
        <taxon>Agaricomycetidae</taxon>
        <taxon>Agaricales</taxon>
        <taxon>Tricholomatineae</taxon>
        <taxon>Lyophyllaceae</taxon>
        <taxon>Hypsizygus</taxon>
    </lineage>
</organism>
<gene>
    <name evidence="2" type="ORF">Hypma_009813</name>
</gene>
<proteinExistence type="predicted"/>